<dbReference type="EMBL" id="JAUEPT010000159">
    <property type="protein sequence ID" value="KAK0430265.1"/>
    <property type="molecule type" value="Genomic_DNA"/>
</dbReference>
<comment type="caution">
    <text evidence="1">The sequence shown here is derived from an EMBL/GenBank/DDBJ whole genome shotgun (WGS) entry which is preliminary data.</text>
</comment>
<sequence length="118" mass="13127">MFIPLVKPVCRAMQNIAPLRLAEKRDNYHSFCRQGIHLTRSACHNFVPPTRIPTSLCKARSSAVQPILSPHWVLDFVWGGVNDSLAKALGKCQVGVLVREKPDAIGKSEGRLVVLNER</sequence>
<dbReference type="Proteomes" id="UP001175226">
    <property type="component" value="Unassembled WGS sequence"/>
</dbReference>
<dbReference type="InterPro" id="IPR036069">
    <property type="entry name" value="DUF34/NIF3_sf"/>
</dbReference>
<keyword evidence="2" id="KW-1185">Reference proteome</keyword>
<proteinExistence type="predicted"/>
<protein>
    <submittedName>
        <fullName evidence="1">Uncharacterized protein</fullName>
    </submittedName>
</protein>
<dbReference type="SUPFAM" id="SSF102705">
    <property type="entry name" value="NIF3 (NGG1p interacting factor 3)-like"/>
    <property type="match status" value="1"/>
</dbReference>
<reference evidence="1" key="1">
    <citation type="submission" date="2023-06" db="EMBL/GenBank/DDBJ databases">
        <authorList>
            <consortium name="Lawrence Berkeley National Laboratory"/>
            <person name="Ahrendt S."/>
            <person name="Sahu N."/>
            <person name="Indic B."/>
            <person name="Wong-Bajracharya J."/>
            <person name="Merenyi Z."/>
            <person name="Ke H.-M."/>
            <person name="Monk M."/>
            <person name="Kocsube S."/>
            <person name="Drula E."/>
            <person name="Lipzen A."/>
            <person name="Balint B."/>
            <person name="Henrissat B."/>
            <person name="Andreopoulos B."/>
            <person name="Martin F.M."/>
            <person name="Harder C.B."/>
            <person name="Rigling D."/>
            <person name="Ford K.L."/>
            <person name="Foster G.D."/>
            <person name="Pangilinan J."/>
            <person name="Papanicolaou A."/>
            <person name="Barry K."/>
            <person name="LaButti K."/>
            <person name="Viragh M."/>
            <person name="Koriabine M."/>
            <person name="Yan M."/>
            <person name="Riley R."/>
            <person name="Champramary S."/>
            <person name="Plett K.L."/>
            <person name="Tsai I.J."/>
            <person name="Slot J."/>
            <person name="Sipos G."/>
            <person name="Plett J."/>
            <person name="Nagy L.G."/>
            <person name="Grigoriev I.V."/>
        </authorList>
    </citation>
    <scope>NUCLEOTIDE SEQUENCE</scope>
    <source>
        <strain evidence="1">FPL87.14</strain>
    </source>
</reference>
<name>A0AA39ME74_9AGAR</name>
<accession>A0AA39ME74</accession>
<gene>
    <name evidence="1" type="ORF">EV421DRAFT_1744262</name>
</gene>
<dbReference type="AlphaFoldDB" id="A0AA39ME74"/>
<evidence type="ECO:0000313" key="1">
    <source>
        <dbReference type="EMBL" id="KAK0430265.1"/>
    </source>
</evidence>
<evidence type="ECO:0000313" key="2">
    <source>
        <dbReference type="Proteomes" id="UP001175226"/>
    </source>
</evidence>
<organism evidence="1 2">
    <name type="scientific">Armillaria borealis</name>
    <dbReference type="NCBI Taxonomy" id="47425"/>
    <lineage>
        <taxon>Eukaryota</taxon>
        <taxon>Fungi</taxon>
        <taxon>Dikarya</taxon>
        <taxon>Basidiomycota</taxon>
        <taxon>Agaricomycotina</taxon>
        <taxon>Agaricomycetes</taxon>
        <taxon>Agaricomycetidae</taxon>
        <taxon>Agaricales</taxon>
        <taxon>Marasmiineae</taxon>
        <taxon>Physalacriaceae</taxon>
        <taxon>Armillaria</taxon>
    </lineage>
</organism>